<sequence length="470" mass="50495">MPHPYPSTTLSNPWWALVVLLAGTLLPPLDFFVVNTALPFIQQDLHASDTATQLVVSAYAATYAVFLITGGRLGDLYGRRRVFLAAMAGFSLSSLICGLASSASMLVFGRILQGAAAAVMAPQALASIHALFPDTHKQRALGLYGVTFGMAAVVGQVMGGWLIDIDLFGLGWRNLFLVNIPVLLVAMPAALMLVPENRAEHPQRLDPIGILLLAAALICLIVPLVEGRHLDWPLWSLVMLLGSLPLFLLFWHHEHRLFAQGRDPLVIPAVFDAPGMIRGLLATVFFYAIAPFFLLFAIHQHAYAQLPPLQAGLSVLPLGVGFLIGPLFSGWCISATYQRYVAPVAIVIEALGVWGTGLVAANDHAFWLPITLFLIGAGEGMALPPLVRHVVQRVDRRWAGLAAGLVNSVLQCSSALFVAIEGGLFFSLVGHSFSPARVAQAFTITCIVIGALLLLSALLAYPRQADTLIK</sequence>
<feature type="transmembrane region" description="Helical" evidence="5">
    <location>
        <begin position="50"/>
        <end position="70"/>
    </location>
</feature>
<feature type="transmembrane region" description="Helical" evidence="5">
    <location>
        <begin position="232"/>
        <end position="251"/>
    </location>
</feature>
<protein>
    <submittedName>
        <fullName evidence="7">Permeases of the major facilitator</fullName>
    </submittedName>
</protein>
<dbReference type="EMBL" id="AP018933">
    <property type="protein sequence ID" value="BBG29188.1"/>
    <property type="molecule type" value="Genomic_DNA"/>
</dbReference>
<feature type="transmembrane region" description="Helical" evidence="5">
    <location>
        <begin position="175"/>
        <end position="195"/>
    </location>
</feature>
<dbReference type="PROSITE" id="PS50850">
    <property type="entry name" value="MFS"/>
    <property type="match status" value="1"/>
</dbReference>
<organism evidence="7 8">
    <name type="scientific">Zymobacter palmae</name>
    <dbReference type="NCBI Taxonomy" id="33074"/>
    <lineage>
        <taxon>Bacteria</taxon>
        <taxon>Pseudomonadati</taxon>
        <taxon>Pseudomonadota</taxon>
        <taxon>Gammaproteobacteria</taxon>
        <taxon>Oceanospirillales</taxon>
        <taxon>Halomonadaceae</taxon>
        <taxon>Zymobacter group</taxon>
        <taxon>Zymobacter</taxon>
    </lineage>
</organism>
<proteinExistence type="predicted"/>
<feature type="transmembrane region" description="Helical" evidence="5">
    <location>
        <begin position="340"/>
        <end position="360"/>
    </location>
</feature>
<keyword evidence="3 5" id="KW-1133">Transmembrane helix</keyword>
<dbReference type="InterPro" id="IPR011701">
    <property type="entry name" value="MFS"/>
</dbReference>
<evidence type="ECO:0000256" key="2">
    <source>
        <dbReference type="ARBA" id="ARBA00022692"/>
    </source>
</evidence>
<dbReference type="Proteomes" id="UP000267342">
    <property type="component" value="Chromosome"/>
</dbReference>
<evidence type="ECO:0000256" key="4">
    <source>
        <dbReference type="ARBA" id="ARBA00023136"/>
    </source>
</evidence>
<dbReference type="Gene3D" id="1.20.1250.20">
    <property type="entry name" value="MFS general substrate transporter like domains"/>
    <property type="match status" value="1"/>
</dbReference>
<feature type="transmembrane region" description="Helical" evidence="5">
    <location>
        <begin position="280"/>
        <end position="299"/>
    </location>
</feature>
<feature type="transmembrane region" description="Helical" evidence="5">
    <location>
        <begin position="111"/>
        <end position="132"/>
    </location>
</feature>
<feature type="transmembrane region" description="Helical" evidence="5">
    <location>
        <begin position="82"/>
        <end position="105"/>
    </location>
</feature>
<dbReference type="CDD" id="cd17321">
    <property type="entry name" value="MFS_MMR_MDR_like"/>
    <property type="match status" value="1"/>
</dbReference>
<dbReference type="GO" id="GO:0016020">
    <property type="term" value="C:membrane"/>
    <property type="evidence" value="ECO:0007669"/>
    <property type="project" value="UniProtKB-SubCell"/>
</dbReference>
<comment type="subcellular location">
    <subcellularLocation>
        <location evidence="1">Membrane</location>
        <topology evidence="1">Multi-pass membrane protein</topology>
    </subcellularLocation>
</comment>
<feature type="transmembrane region" description="Helical" evidence="5">
    <location>
        <begin position="311"/>
        <end position="333"/>
    </location>
</feature>
<gene>
    <name evidence="7" type="ORF">ZBT109_0399</name>
</gene>
<evidence type="ECO:0000313" key="8">
    <source>
        <dbReference type="Proteomes" id="UP000267342"/>
    </source>
</evidence>
<feature type="transmembrane region" description="Helical" evidence="5">
    <location>
        <begin position="440"/>
        <end position="461"/>
    </location>
</feature>
<dbReference type="RefSeq" id="WP_027704587.1">
    <property type="nucleotide sequence ID" value="NZ_AP018933.1"/>
</dbReference>
<dbReference type="InterPro" id="IPR036259">
    <property type="entry name" value="MFS_trans_sf"/>
</dbReference>
<dbReference type="Gene3D" id="1.20.1720.10">
    <property type="entry name" value="Multidrug resistance protein D"/>
    <property type="match status" value="1"/>
</dbReference>
<dbReference type="PANTHER" id="PTHR42718">
    <property type="entry name" value="MAJOR FACILITATOR SUPERFAMILY MULTIDRUG TRANSPORTER MFSC"/>
    <property type="match status" value="1"/>
</dbReference>
<dbReference type="GO" id="GO:0022857">
    <property type="term" value="F:transmembrane transporter activity"/>
    <property type="evidence" value="ECO:0007669"/>
    <property type="project" value="InterPro"/>
</dbReference>
<feature type="domain" description="Major facilitator superfamily (MFS) profile" evidence="6">
    <location>
        <begin position="16"/>
        <end position="468"/>
    </location>
</feature>
<reference evidence="7 8" key="1">
    <citation type="submission" date="2018-09" db="EMBL/GenBank/DDBJ databases">
        <title>Zymobacter palmae IAM14233 (=T109) whole genome analysis.</title>
        <authorList>
            <person name="Yanase H."/>
        </authorList>
    </citation>
    <scope>NUCLEOTIDE SEQUENCE [LARGE SCALE GENOMIC DNA]</scope>
    <source>
        <strain evidence="7 8">IAM14233</strain>
    </source>
</reference>
<keyword evidence="2 5" id="KW-0812">Transmembrane</keyword>
<evidence type="ECO:0000313" key="7">
    <source>
        <dbReference type="EMBL" id="BBG29188.1"/>
    </source>
</evidence>
<dbReference type="Pfam" id="PF07690">
    <property type="entry name" value="MFS_1"/>
    <property type="match status" value="1"/>
</dbReference>
<dbReference type="PANTHER" id="PTHR42718:SF39">
    <property type="entry name" value="ACTINORHODIN TRANSPORTER-RELATED"/>
    <property type="match status" value="1"/>
</dbReference>
<evidence type="ECO:0000256" key="5">
    <source>
        <dbReference type="SAM" id="Phobius"/>
    </source>
</evidence>
<dbReference type="AlphaFoldDB" id="A0A348HC36"/>
<evidence type="ECO:0000259" key="6">
    <source>
        <dbReference type="PROSITE" id="PS50850"/>
    </source>
</evidence>
<accession>A0A348HC36</accession>
<feature type="transmembrane region" description="Helical" evidence="5">
    <location>
        <begin position="207"/>
        <end position="226"/>
    </location>
</feature>
<feature type="transmembrane region" description="Helical" evidence="5">
    <location>
        <begin position="141"/>
        <end position="163"/>
    </location>
</feature>
<dbReference type="OrthoDB" id="9807274at2"/>
<name>A0A348HC36_9GAMM</name>
<feature type="transmembrane region" description="Helical" evidence="5">
    <location>
        <begin position="366"/>
        <end position="386"/>
    </location>
</feature>
<keyword evidence="4 5" id="KW-0472">Membrane</keyword>
<dbReference type="SUPFAM" id="SSF103473">
    <property type="entry name" value="MFS general substrate transporter"/>
    <property type="match status" value="1"/>
</dbReference>
<dbReference type="STRING" id="1123510.GCA_000620025_00607"/>
<keyword evidence="8" id="KW-1185">Reference proteome</keyword>
<dbReference type="KEGG" id="zpl:ZBT109_0399"/>
<feature type="transmembrane region" description="Helical" evidence="5">
    <location>
        <begin position="398"/>
        <end position="420"/>
    </location>
</feature>
<evidence type="ECO:0000256" key="1">
    <source>
        <dbReference type="ARBA" id="ARBA00004141"/>
    </source>
</evidence>
<evidence type="ECO:0000256" key="3">
    <source>
        <dbReference type="ARBA" id="ARBA00022989"/>
    </source>
</evidence>
<dbReference type="InterPro" id="IPR020846">
    <property type="entry name" value="MFS_dom"/>
</dbReference>
<feature type="transmembrane region" description="Helical" evidence="5">
    <location>
        <begin position="12"/>
        <end position="38"/>
    </location>
</feature>